<comment type="similarity">
    <text evidence="1 3">Belongs to the type-B carboxylesterase/lipase family.</text>
</comment>
<protein>
    <recommendedName>
        <fullName evidence="3">Carboxylic ester hydrolase</fullName>
        <ecNumber evidence="3">3.1.1.-</ecNumber>
    </recommendedName>
</protein>
<dbReference type="RefSeq" id="XP_007835412.1">
    <property type="nucleotide sequence ID" value="XM_007837221.1"/>
</dbReference>
<evidence type="ECO:0000259" key="4">
    <source>
        <dbReference type="Pfam" id="PF00135"/>
    </source>
</evidence>
<proteinExistence type="inferred from homology"/>
<keyword evidence="2 3" id="KW-0378">Hydrolase</keyword>
<dbReference type="InterPro" id="IPR019826">
    <property type="entry name" value="Carboxylesterase_B_AS"/>
</dbReference>
<evidence type="ECO:0000256" key="2">
    <source>
        <dbReference type="ARBA" id="ARBA00022801"/>
    </source>
</evidence>
<name>W3X0A9_PESFW</name>
<dbReference type="Pfam" id="PF00135">
    <property type="entry name" value="COesterase"/>
    <property type="match status" value="1"/>
</dbReference>
<feature type="domain" description="Carboxylesterase type B" evidence="4">
    <location>
        <begin position="19"/>
        <end position="533"/>
    </location>
</feature>
<dbReference type="SUPFAM" id="SSF53474">
    <property type="entry name" value="alpha/beta-Hydrolases"/>
    <property type="match status" value="1"/>
</dbReference>
<dbReference type="Proteomes" id="UP000030651">
    <property type="component" value="Unassembled WGS sequence"/>
</dbReference>
<dbReference type="AlphaFoldDB" id="W3X0A9"/>
<dbReference type="PANTHER" id="PTHR43142">
    <property type="entry name" value="CARBOXYLIC ESTER HYDROLASE"/>
    <property type="match status" value="1"/>
</dbReference>
<accession>W3X0A9</accession>
<evidence type="ECO:0000313" key="6">
    <source>
        <dbReference type="Proteomes" id="UP000030651"/>
    </source>
</evidence>
<dbReference type="OMA" id="QVGDACH"/>
<organism evidence="5 6">
    <name type="scientific">Pestalotiopsis fici (strain W106-1 / CGMCC3.15140)</name>
    <dbReference type="NCBI Taxonomy" id="1229662"/>
    <lineage>
        <taxon>Eukaryota</taxon>
        <taxon>Fungi</taxon>
        <taxon>Dikarya</taxon>
        <taxon>Ascomycota</taxon>
        <taxon>Pezizomycotina</taxon>
        <taxon>Sordariomycetes</taxon>
        <taxon>Xylariomycetidae</taxon>
        <taxon>Amphisphaeriales</taxon>
        <taxon>Sporocadaceae</taxon>
        <taxon>Pestalotiopsis</taxon>
    </lineage>
</organism>
<gene>
    <name evidence="5" type="ORF">PFICI_08640</name>
</gene>
<dbReference type="PANTHER" id="PTHR43142:SF8">
    <property type="entry name" value="CARBOXYLIC ESTER HYDROLASE"/>
    <property type="match status" value="1"/>
</dbReference>
<dbReference type="EC" id="3.1.1.-" evidence="3"/>
<sequence>MGVTISYHVKECQLDLGKKGAIKGLQYDNKSRRYAGIPYALPPTGEHRWRKPRPLPASYRFSSGGGSDGEERPFDATEFRPVCPQGSFSANPEQGGDTAFSEDCLVMNIWTPVPKDGEKANQKLPVLLWLHGGWFQLGDPSQDATMDPTEMISTGGLNAIVVAIGYRLNIFGFLASEELHAESEGSSAGNFGLWDQRLAIRWVKENIDLFGGDPNNITLGGRSAGSYGVEAQVLHDFRGAESRVGAAEQLFHRFYMISNAIPAQPKTLAESQPQFDEICAYFKIPETASGAEKLAKLRALSWRDLVSAISHLKNHTFRPVTDDLFIHSGMVEYLRDGAFAADFTRRGMRILIGEVLNEETLYATYNAPEAPTLDALRLQIGNYYAPATTDRILEHYDTLPPENQDNLAAWRAVFGRIIADGQVLAPSRGLVHHLFAHGVPLGDIWRYQVAKRLSFITEKVAPASFGVSHAMDKPWWNFSIQHGPTPTELRLMEEWLDILIAFAHDDRKYDFGTRSIDEFKAVTSDDVIEIQQDKKWGHLVKLSEVFASD</sequence>
<dbReference type="InParanoid" id="W3X0A9"/>
<evidence type="ECO:0000256" key="1">
    <source>
        <dbReference type="ARBA" id="ARBA00005964"/>
    </source>
</evidence>
<dbReference type="EMBL" id="KI912114">
    <property type="protein sequence ID" value="ETS78787.1"/>
    <property type="molecule type" value="Genomic_DNA"/>
</dbReference>
<dbReference type="eggNOG" id="KOG1516">
    <property type="taxonomic scope" value="Eukaryota"/>
</dbReference>
<evidence type="ECO:0000256" key="3">
    <source>
        <dbReference type="RuleBase" id="RU361235"/>
    </source>
</evidence>
<dbReference type="GO" id="GO:0016787">
    <property type="term" value="F:hydrolase activity"/>
    <property type="evidence" value="ECO:0007669"/>
    <property type="project" value="UniProtKB-KW"/>
</dbReference>
<dbReference type="PROSITE" id="PS00122">
    <property type="entry name" value="CARBOXYLESTERASE_B_1"/>
    <property type="match status" value="1"/>
</dbReference>
<dbReference type="GeneID" id="19273653"/>
<evidence type="ECO:0000313" key="5">
    <source>
        <dbReference type="EMBL" id="ETS78787.1"/>
    </source>
</evidence>
<dbReference type="InterPro" id="IPR029058">
    <property type="entry name" value="AB_hydrolase_fold"/>
</dbReference>
<dbReference type="ESTHER" id="9pezi-w3x0a9">
    <property type="family name" value="Fungal_carboxylesterase_lipase"/>
</dbReference>
<dbReference type="InterPro" id="IPR002018">
    <property type="entry name" value="CarbesteraseB"/>
</dbReference>
<keyword evidence="6" id="KW-1185">Reference proteome</keyword>
<dbReference type="KEGG" id="pfy:PFICI_08640"/>
<dbReference type="OrthoDB" id="408631at2759"/>
<dbReference type="Gene3D" id="3.40.50.1820">
    <property type="entry name" value="alpha/beta hydrolase"/>
    <property type="match status" value="1"/>
</dbReference>
<dbReference type="HOGENOM" id="CLU_006586_17_1_1"/>
<reference evidence="6" key="1">
    <citation type="journal article" date="2015" name="BMC Genomics">
        <title>Genomic and transcriptomic analysis of the endophytic fungus Pestalotiopsis fici reveals its lifestyle and high potential for synthesis of natural products.</title>
        <authorList>
            <person name="Wang X."/>
            <person name="Zhang X."/>
            <person name="Liu L."/>
            <person name="Xiang M."/>
            <person name="Wang W."/>
            <person name="Sun X."/>
            <person name="Che Y."/>
            <person name="Guo L."/>
            <person name="Liu G."/>
            <person name="Guo L."/>
            <person name="Wang C."/>
            <person name="Yin W.B."/>
            <person name="Stadler M."/>
            <person name="Zhang X."/>
            <person name="Liu X."/>
        </authorList>
    </citation>
    <scope>NUCLEOTIDE SEQUENCE [LARGE SCALE GENOMIC DNA]</scope>
    <source>
        <strain evidence="6">W106-1 / CGMCC3.15140</strain>
    </source>
</reference>